<name>A0A183TL71_SCHSO</name>
<organism evidence="3">
    <name type="scientific">Schistocephalus solidus</name>
    <name type="common">Tapeworm</name>
    <dbReference type="NCBI Taxonomy" id="70667"/>
    <lineage>
        <taxon>Eukaryota</taxon>
        <taxon>Metazoa</taxon>
        <taxon>Spiralia</taxon>
        <taxon>Lophotrochozoa</taxon>
        <taxon>Platyhelminthes</taxon>
        <taxon>Cestoda</taxon>
        <taxon>Eucestoda</taxon>
        <taxon>Diphyllobothriidea</taxon>
        <taxon>Diphyllobothriidae</taxon>
        <taxon>Schistocephalus</taxon>
    </lineage>
</organism>
<dbReference type="EMBL" id="UYSU01042151">
    <property type="protein sequence ID" value="VDM03604.1"/>
    <property type="molecule type" value="Genomic_DNA"/>
</dbReference>
<reference evidence="3" key="1">
    <citation type="submission" date="2016-06" db="UniProtKB">
        <authorList>
            <consortium name="WormBaseParasite"/>
        </authorList>
    </citation>
    <scope>IDENTIFICATION</scope>
</reference>
<sequence>MHSFGTSLATILNKVGTILARQVASDLDAISNTFLKERAELLEAMQSVAARTKDGLSYLLSLVASQNALAALQELAIGNISGAVKKYFKPEDSQYEANWGALSVNASIHVPQDLLQAASLPIAFYGGKTLQPGSWPQCILQVSRSLLREFFDPDVFASLRTAPANISQSLKYNAWLFIMPQSRPQIIRFDGRIREPDMRQHALYVLASDTLGHTFSLMLLTSEDNYEFKLVYGGQTFTFNRETNLQVTKQLYWKRDPIESPMNIRNQNTWLLTGTSAQITFVYDMFRHVLWMQFGTKWHGRLNGLFGSTTAVNFNRNYHVPMDHSWTAQEKPSWKTWEYRDRFDVHFHSWIRNNQVDEQIVAEWFAHYTSCNRRIDITPFLKISSQKKDSRNRQQACSALAGYLYACEGTKEDAFFDHNCGTHLL</sequence>
<reference evidence="1 2" key="2">
    <citation type="submission" date="2018-11" db="EMBL/GenBank/DDBJ databases">
        <authorList>
            <consortium name="Pathogen Informatics"/>
        </authorList>
    </citation>
    <scope>NUCLEOTIDE SEQUENCE [LARGE SCALE GENOMIC DNA]</scope>
    <source>
        <strain evidence="1 2">NST_G2</strain>
    </source>
</reference>
<dbReference type="AlphaFoldDB" id="A0A183TL71"/>
<evidence type="ECO:0000313" key="3">
    <source>
        <dbReference type="WBParaSite" id="SSLN_0001787401-mRNA-1"/>
    </source>
</evidence>
<dbReference type="Proteomes" id="UP000275846">
    <property type="component" value="Unassembled WGS sequence"/>
</dbReference>
<dbReference type="WBParaSite" id="SSLN_0001787401-mRNA-1">
    <property type="protein sequence ID" value="SSLN_0001787401-mRNA-1"/>
    <property type="gene ID" value="SSLN_0001787401"/>
</dbReference>
<keyword evidence="2" id="KW-1185">Reference proteome</keyword>
<evidence type="ECO:0000313" key="1">
    <source>
        <dbReference type="EMBL" id="VDM03604.1"/>
    </source>
</evidence>
<accession>A0A183TL71</accession>
<protein>
    <submittedName>
        <fullName evidence="3">Apolipophorin</fullName>
    </submittedName>
</protein>
<gene>
    <name evidence="1" type="ORF">SSLN_LOCUS17218</name>
</gene>
<evidence type="ECO:0000313" key="2">
    <source>
        <dbReference type="Proteomes" id="UP000275846"/>
    </source>
</evidence>
<dbReference type="OrthoDB" id="10458567at2759"/>
<proteinExistence type="predicted"/>